<dbReference type="Proteomes" id="UP000321491">
    <property type="component" value="Unassembled WGS sequence"/>
</dbReference>
<dbReference type="SMART" id="SM00345">
    <property type="entry name" value="HTH_GNTR"/>
    <property type="match status" value="1"/>
</dbReference>
<dbReference type="InterPro" id="IPR000524">
    <property type="entry name" value="Tscrpt_reg_HTH_GntR"/>
</dbReference>
<dbReference type="OrthoDB" id="362473at2"/>
<organism evidence="5 6">
    <name type="scientific">Cerasibacillus quisquiliarum</name>
    <dbReference type="NCBI Taxonomy" id="227865"/>
    <lineage>
        <taxon>Bacteria</taxon>
        <taxon>Bacillati</taxon>
        <taxon>Bacillota</taxon>
        <taxon>Bacilli</taxon>
        <taxon>Bacillales</taxon>
        <taxon>Bacillaceae</taxon>
        <taxon>Cerasibacillus</taxon>
    </lineage>
</organism>
<keyword evidence="3" id="KW-0804">Transcription</keyword>
<gene>
    <name evidence="5" type="ORF">CQU01_26540</name>
</gene>
<accession>A0A511V0I7</accession>
<dbReference type="InterPro" id="IPR036388">
    <property type="entry name" value="WH-like_DNA-bd_sf"/>
</dbReference>
<proteinExistence type="predicted"/>
<evidence type="ECO:0000256" key="1">
    <source>
        <dbReference type="ARBA" id="ARBA00023015"/>
    </source>
</evidence>
<dbReference type="Pfam" id="PF00392">
    <property type="entry name" value="GntR"/>
    <property type="match status" value="1"/>
</dbReference>
<keyword evidence="6" id="KW-1185">Reference proteome</keyword>
<dbReference type="GO" id="GO:0003700">
    <property type="term" value="F:DNA-binding transcription factor activity"/>
    <property type="evidence" value="ECO:0007669"/>
    <property type="project" value="InterPro"/>
</dbReference>
<sequence length="128" mass="14923">MTREFSRHKPIYKQIMEHICQDIVRGVYVCGNKLPSVRELAIEVGVNANTIQRVYQELERDEIVVSKRGQGTFITEDEERINVLKEEMKKEIVQRFITDMMKMGFTYDEMLTTIKEEAKNGDSSESSL</sequence>
<protein>
    <submittedName>
        <fullName evidence="5">GntR family transcriptional regulator</fullName>
    </submittedName>
</protein>
<keyword evidence="2" id="KW-0238">DNA-binding</keyword>
<dbReference type="AlphaFoldDB" id="A0A511V0I7"/>
<name>A0A511V0I7_9BACI</name>
<dbReference type="InterPro" id="IPR036390">
    <property type="entry name" value="WH_DNA-bd_sf"/>
</dbReference>
<dbReference type="Gene3D" id="1.10.10.10">
    <property type="entry name" value="Winged helix-like DNA-binding domain superfamily/Winged helix DNA-binding domain"/>
    <property type="match status" value="1"/>
</dbReference>
<evidence type="ECO:0000313" key="5">
    <source>
        <dbReference type="EMBL" id="GEN32416.1"/>
    </source>
</evidence>
<comment type="caution">
    <text evidence="5">The sequence shown here is derived from an EMBL/GenBank/DDBJ whole genome shotgun (WGS) entry which is preliminary data.</text>
</comment>
<dbReference type="PANTHER" id="PTHR38445">
    <property type="entry name" value="HTH-TYPE TRANSCRIPTIONAL REPRESSOR YTRA"/>
    <property type="match status" value="1"/>
</dbReference>
<dbReference type="PROSITE" id="PS50949">
    <property type="entry name" value="HTH_GNTR"/>
    <property type="match status" value="1"/>
</dbReference>
<dbReference type="PANTHER" id="PTHR38445:SF6">
    <property type="entry name" value="GNTR-FAMILY TRANSCRIPTIONAL REGULATOR"/>
    <property type="match status" value="1"/>
</dbReference>
<dbReference type="RefSeq" id="WP_146938757.1">
    <property type="nucleotide sequence ID" value="NZ_BJXW01000042.1"/>
</dbReference>
<evidence type="ECO:0000259" key="4">
    <source>
        <dbReference type="PROSITE" id="PS50949"/>
    </source>
</evidence>
<dbReference type="CDD" id="cd07377">
    <property type="entry name" value="WHTH_GntR"/>
    <property type="match status" value="1"/>
</dbReference>
<dbReference type="GO" id="GO:0003677">
    <property type="term" value="F:DNA binding"/>
    <property type="evidence" value="ECO:0007669"/>
    <property type="project" value="UniProtKB-KW"/>
</dbReference>
<evidence type="ECO:0000256" key="2">
    <source>
        <dbReference type="ARBA" id="ARBA00023125"/>
    </source>
</evidence>
<evidence type="ECO:0000256" key="3">
    <source>
        <dbReference type="ARBA" id="ARBA00023163"/>
    </source>
</evidence>
<reference evidence="5 6" key="1">
    <citation type="submission" date="2019-07" db="EMBL/GenBank/DDBJ databases">
        <title>Whole genome shotgun sequence of Cerasibacillus quisquiliarum NBRC 102429.</title>
        <authorList>
            <person name="Hosoyama A."/>
            <person name="Uohara A."/>
            <person name="Ohji S."/>
            <person name="Ichikawa N."/>
        </authorList>
    </citation>
    <scope>NUCLEOTIDE SEQUENCE [LARGE SCALE GENOMIC DNA]</scope>
    <source>
        <strain evidence="5 6">NBRC 102429</strain>
    </source>
</reference>
<dbReference type="EMBL" id="BJXW01000042">
    <property type="protein sequence ID" value="GEN32416.1"/>
    <property type="molecule type" value="Genomic_DNA"/>
</dbReference>
<evidence type="ECO:0000313" key="6">
    <source>
        <dbReference type="Proteomes" id="UP000321491"/>
    </source>
</evidence>
<keyword evidence="1" id="KW-0805">Transcription regulation</keyword>
<dbReference type="SUPFAM" id="SSF46785">
    <property type="entry name" value="Winged helix' DNA-binding domain"/>
    <property type="match status" value="1"/>
</dbReference>
<feature type="domain" description="HTH gntR-type" evidence="4">
    <location>
        <begin position="9"/>
        <end position="77"/>
    </location>
</feature>